<name>A0A3B1BQM7_9ZZZZ</name>
<comment type="subunit">
    <text evidence="3">The basal body constitutes a major portion of the flagellar organelle and consists of four rings (L,P,S, and M) mounted on a central rod. The rod consists of about 26 subunits of FlgG in the distal portion, and FlgB, FlgC and FlgF are thought to build up the proximal portion of the rod with about 6 subunits each.</text>
</comment>
<evidence type="ECO:0000256" key="2">
    <source>
        <dbReference type="ARBA" id="ARBA00017948"/>
    </source>
</evidence>
<evidence type="ECO:0000259" key="6">
    <source>
        <dbReference type="Pfam" id="PF06429"/>
    </source>
</evidence>
<evidence type="ECO:0000259" key="7">
    <source>
        <dbReference type="Pfam" id="PF22692"/>
    </source>
</evidence>
<sequence length="262" mass="27905">MNRSLFTAASGMSAQQLNVDVIANNLANVNTIGFKKSRADFQDLLYETLRAPGTLNSTGSQVPTGIQVGLGVKPAGVTKMFLQGDMRNTQNEFDVAIDGKGFYQIQMPDASIGYTRAGNFQVDSDGQIVNLDGYPMLPSIAIPQDATLVSIDTEGRVNVMQPGSTAFSEVGQIELANFVNPAGLLSDGKSIYKESEASGPPITGLPATNEFGSILQGFVEVSNVSVVEELTQMIIAQRGYEVNSKAVQASDEMLQQASALKR</sequence>
<dbReference type="InterPro" id="IPR053967">
    <property type="entry name" value="LlgE_F_G-like_D1"/>
</dbReference>
<dbReference type="InterPro" id="IPR012834">
    <property type="entry name" value="FlgG_G_neg"/>
</dbReference>
<dbReference type="PROSITE" id="PS00588">
    <property type="entry name" value="FLAGELLA_BB_ROD"/>
    <property type="match status" value="1"/>
</dbReference>
<organism evidence="8">
    <name type="scientific">hydrothermal vent metagenome</name>
    <dbReference type="NCBI Taxonomy" id="652676"/>
    <lineage>
        <taxon>unclassified sequences</taxon>
        <taxon>metagenomes</taxon>
        <taxon>ecological metagenomes</taxon>
    </lineage>
</organism>
<dbReference type="NCBIfam" id="TIGR03506">
    <property type="entry name" value="FlgEFG_subfam"/>
    <property type="match status" value="2"/>
</dbReference>
<evidence type="ECO:0000313" key="8">
    <source>
        <dbReference type="EMBL" id="VAX16861.1"/>
    </source>
</evidence>
<dbReference type="NCBIfam" id="TIGR02488">
    <property type="entry name" value="flgG_G_neg"/>
    <property type="match status" value="1"/>
</dbReference>
<feature type="domain" description="Flagellar basal-body/hook protein C-terminal" evidence="6">
    <location>
        <begin position="216"/>
        <end position="260"/>
    </location>
</feature>
<feature type="domain" description="Flagellar hook protein FlgE/F/G-like D1" evidence="7">
    <location>
        <begin position="96"/>
        <end position="159"/>
    </location>
</feature>
<gene>
    <name evidence="8" type="ORF">MNBD_NITROSPINAE02-1555</name>
</gene>
<dbReference type="GO" id="GO:0009426">
    <property type="term" value="C:bacterial-type flagellum basal body, distal rod"/>
    <property type="evidence" value="ECO:0007669"/>
    <property type="project" value="InterPro"/>
</dbReference>
<keyword evidence="8" id="KW-0282">Flagellum</keyword>
<dbReference type="PANTHER" id="PTHR30435:SF19">
    <property type="entry name" value="FLAGELLAR BASAL-BODY ROD PROTEIN FLGG"/>
    <property type="match status" value="1"/>
</dbReference>
<feature type="domain" description="Flagellar basal body rod protein N-terminal" evidence="5">
    <location>
        <begin position="7"/>
        <end position="35"/>
    </location>
</feature>
<comment type="similarity">
    <text evidence="1">Belongs to the flagella basal body rod proteins family.</text>
</comment>
<keyword evidence="8" id="KW-0966">Cell projection</keyword>
<evidence type="ECO:0000256" key="4">
    <source>
        <dbReference type="ARBA" id="ARBA00032912"/>
    </source>
</evidence>
<evidence type="ECO:0000259" key="5">
    <source>
        <dbReference type="Pfam" id="PF00460"/>
    </source>
</evidence>
<dbReference type="Pfam" id="PF22692">
    <property type="entry name" value="LlgE_F_G_D1"/>
    <property type="match status" value="1"/>
</dbReference>
<keyword evidence="8" id="KW-0969">Cilium</keyword>
<dbReference type="GO" id="GO:0071978">
    <property type="term" value="P:bacterial-type flagellum-dependent swarming motility"/>
    <property type="evidence" value="ECO:0007669"/>
    <property type="project" value="TreeGrafter"/>
</dbReference>
<dbReference type="AlphaFoldDB" id="A0A3B1BQM7"/>
<dbReference type="InterPro" id="IPR020013">
    <property type="entry name" value="Flagellar_FlgE/F/G"/>
</dbReference>
<dbReference type="PANTHER" id="PTHR30435">
    <property type="entry name" value="FLAGELLAR PROTEIN"/>
    <property type="match status" value="1"/>
</dbReference>
<evidence type="ECO:0000256" key="1">
    <source>
        <dbReference type="ARBA" id="ARBA00009677"/>
    </source>
</evidence>
<accession>A0A3B1BQM7</accession>
<protein>
    <recommendedName>
        <fullName evidence="2">Flagellar basal-body rod protein FlgG</fullName>
    </recommendedName>
    <alternativeName>
        <fullName evidence="4">Distal rod protein</fullName>
    </alternativeName>
</protein>
<dbReference type="Pfam" id="PF00460">
    <property type="entry name" value="Flg_bb_rod"/>
    <property type="match status" value="1"/>
</dbReference>
<dbReference type="Pfam" id="PF06429">
    <property type="entry name" value="Flg_bbr_C"/>
    <property type="match status" value="1"/>
</dbReference>
<reference evidence="8" key="1">
    <citation type="submission" date="2018-06" db="EMBL/GenBank/DDBJ databases">
        <authorList>
            <person name="Zhirakovskaya E."/>
        </authorList>
    </citation>
    <scope>NUCLEOTIDE SEQUENCE</scope>
</reference>
<dbReference type="EMBL" id="UOGE01000017">
    <property type="protein sequence ID" value="VAX16861.1"/>
    <property type="molecule type" value="Genomic_DNA"/>
</dbReference>
<dbReference type="InterPro" id="IPR010930">
    <property type="entry name" value="Flg_bb/hook_C_dom"/>
</dbReference>
<dbReference type="InterPro" id="IPR001444">
    <property type="entry name" value="Flag_bb_rod_N"/>
</dbReference>
<dbReference type="SUPFAM" id="SSF117143">
    <property type="entry name" value="Flagellar hook protein flgE"/>
    <property type="match status" value="1"/>
</dbReference>
<dbReference type="InterPro" id="IPR037925">
    <property type="entry name" value="FlgE/F/G-like"/>
</dbReference>
<dbReference type="InterPro" id="IPR019776">
    <property type="entry name" value="Flagellar_basal_body_rod_CS"/>
</dbReference>
<evidence type="ECO:0000256" key="3">
    <source>
        <dbReference type="ARBA" id="ARBA00025933"/>
    </source>
</evidence>
<proteinExistence type="inferred from homology"/>